<evidence type="ECO:0000313" key="4">
    <source>
        <dbReference type="EMBL" id="KAI3436437.1"/>
    </source>
</evidence>
<dbReference type="PANTHER" id="PTHR36051">
    <property type="entry name" value="DYNAMIN"/>
    <property type="match status" value="1"/>
</dbReference>
<dbReference type="PANTHER" id="PTHR36051:SF2">
    <property type="entry name" value="DYNAMIN"/>
    <property type="match status" value="1"/>
</dbReference>
<feature type="transmembrane region" description="Helical" evidence="3">
    <location>
        <begin position="12"/>
        <end position="36"/>
    </location>
</feature>
<dbReference type="OrthoDB" id="514637at2759"/>
<gene>
    <name evidence="4" type="ORF">D9Q98_005854</name>
</gene>
<evidence type="ECO:0000256" key="1">
    <source>
        <dbReference type="SAM" id="Coils"/>
    </source>
</evidence>
<dbReference type="AlphaFoldDB" id="A0A9D4TWL2"/>
<name>A0A9D4TWL2_CHLVU</name>
<reference evidence="4" key="1">
    <citation type="journal article" date="2019" name="Plant J.">
        <title>Chlorella vulgaris genome assembly and annotation reveals the molecular basis for metabolic acclimation to high light conditions.</title>
        <authorList>
            <person name="Cecchin M."/>
            <person name="Marcolungo L."/>
            <person name="Rossato M."/>
            <person name="Girolomoni L."/>
            <person name="Cosentino E."/>
            <person name="Cuine S."/>
            <person name="Li-Beisson Y."/>
            <person name="Delledonne M."/>
            <person name="Ballottari M."/>
        </authorList>
    </citation>
    <scope>NUCLEOTIDE SEQUENCE</scope>
    <source>
        <strain evidence="4">211/11P</strain>
    </source>
</reference>
<proteinExistence type="predicted"/>
<keyword evidence="5" id="KW-1185">Reference proteome</keyword>
<feature type="compositionally biased region" description="Low complexity" evidence="2">
    <location>
        <begin position="130"/>
        <end position="180"/>
    </location>
</feature>
<keyword evidence="3" id="KW-0472">Membrane</keyword>
<feature type="transmembrane region" description="Helical" evidence="3">
    <location>
        <begin position="76"/>
        <end position="96"/>
    </location>
</feature>
<protein>
    <submittedName>
        <fullName evidence="4">Uncharacterized protein</fullName>
    </submittedName>
</protein>
<dbReference type="EMBL" id="SIDB01000002">
    <property type="protein sequence ID" value="KAI3436437.1"/>
    <property type="molecule type" value="Genomic_DNA"/>
</dbReference>
<evidence type="ECO:0000256" key="2">
    <source>
        <dbReference type="SAM" id="MobiDB-lite"/>
    </source>
</evidence>
<keyword evidence="3" id="KW-1133">Transmembrane helix</keyword>
<keyword evidence="3" id="KW-0812">Transmembrane</keyword>
<comment type="caution">
    <text evidence="4">The sequence shown here is derived from an EMBL/GenBank/DDBJ whole genome shotgun (WGS) entry which is preliminary data.</text>
</comment>
<sequence length="301" mass="30896">MTHLPVELRVGSTGVGVFVGCGAGLGIVTPIALQSIPVVGQLAASLSSSLGSLNAATGGVATAVRGRVRRLGVRNLDAGLGCGVMLGYGWGAGLFLSPTAQQSAAQSVQSAARQLLARLPEPLQAAFHRQQQQQQQHGMAAGTAGSAAAAHHLADGQLGLRDGGSNTRGSRSTSSSIGGTVPQGGKLEPLRQQDVPTQHGEALQQPAPEHPEMQELAKLMVRQQNQLADLQAQVQGLQTGPALDVLATIMAAYPAALTLSGDFVTARLPLTSEEWATVPAPCPGIGGALRWRVQQSRRGSS</sequence>
<accession>A0A9D4TWL2</accession>
<organism evidence="4 5">
    <name type="scientific">Chlorella vulgaris</name>
    <name type="common">Green alga</name>
    <dbReference type="NCBI Taxonomy" id="3077"/>
    <lineage>
        <taxon>Eukaryota</taxon>
        <taxon>Viridiplantae</taxon>
        <taxon>Chlorophyta</taxon>
        <taxon>core chlorophytes</taxon>
        <taxon>Trebouxiophyceae</taxon>
        <taxon>Chlorellales</taxon>
        <taxon>Chlorellaceae</taxon>
        <taxon>Chlorella clade</taxon>
        <taxon>Chlorella</taxon>
    </lineage>
</organism>
<reference evidence="4" key="2">
    <citation type="submission" date="2020-11" db="EMBL/GenBank/DDBJ databases">
        <authorList>
            <person name="Cecchin M."/>
            <person name="Marcolungo L."/>
            <person name="Rossato M."/>
            <person name="Girolomoni L."/>
            <person name="Cosentino E."/>
            <person name="Cuine S."/>
            <person name="Li-Beisson Y."/>
            <person name="Delledonne M."/>
            <person name="Ballottari M."/>
        </authorList>
    </citation>
    <scope>NUCLEOTIDE SEQUENCE</scope>
    <source>
        <strain evidence="4">211/11P</strain>
        <tissue evidence="4">Whole cell</tissue>
    </source>
</reference>
<evidence type="ECO:0000313" key="5">
    <source>
        <dbReference type="Proteomes" id="UP001055712"/>
    </source>
</evidence>
<keyword evidence="1" id="KW-0175">Coiled coil</keyword>
<feature type="coiled-coil region" evidence="1">
    <location>
        <begin position="213"/>
        <end position="240"/>
    </location>
</feature>
<feature type="transmembrane region" description="Helical" evidence="3">
    <location>
        <begin position="42"/>
        <end position="64"/>
    </location>
</feature>
<feature type="region of interest" description="Disordered" evidence="2">
    <location>
        <begin position="127"/>
        <end position="188"/>
    </location>
</feature>
<evidence type="ECO:0000256" key="3">
    <source>
        <dbReference type="SAM" id="Phobius"/>
    </source>
</evidence>
<dbReference type="Proteomes" id="UP001055712">
    <property type="component" value="Unassembled WGS sequence"/>
</dbReference>